<protein>
    <recommendedName>
        <fullName evidence="1">DUF6318 domain-containing protein</fullName>
    </recommendedName>
</protein>
<evidence type="ECO:0000313" key="3">
    <source>
        <dbReference type="Proteomes" id="UP000655366"/>
    </source>
</evidence>
<dbReference type="Pfam" id="PF19843">
    <property type="entry name" value="DUF6318"/>
    <property type="match status" value="1"/>
</dbReference>
<sequence>MTHGAATSSAAASPGITPSPTAAIPVYKPADATGPAQNVPLPVKPPLADEFSKAGIEAFARYWYDTLSYAYETADFAPLEAISDPGCATCSKVKERTTKWYDGGQWTAGGRMSVVDAGSPFAATPTGSYQVIVAVKQDKISYYRADGTLTDSHAASDSIADILVASYKQNRWTAETAEHISGKAE</sequence>
<evidence type="ECO:0000259" key="1">
    <source>
        <dbReference type="Pfam" id="PF19843"/>
    </source>
</evidence>
<dbReference type="EMBL" id="JADNYM010000055">
    <property type="protein sequence ID" value="MBG0741853.1"/>
    <property type="molecule type" value="Genomic_DNA"/>
</dbReference>
<dbReference type="RefSeq" id="WP_196398783.1">
    <property type="nucleotide sequence ID" value="NZ_JADNYM010000055.1"/>
</dbReference>
<organism evidence="2 3">
    <name type="scientific">Arthrobacter terrae</name>
    <dbReference type="NCBI Taxonomy" id="2935737"/>
    <lineage>
        <taxon>Bacteria</taxon>
        <taxon>Bacillati</taxon>
        <taxon>Actinomycetota</taxon>
        <taxon>Actinomycetes</taxon>
        <taxon>Micrococcales</taxon>
        <taxon>Micrococcaceae</taxon>
        <taxon>Arthrobacter</taxon>
    </lineage>
</organism>
<proteinExistence type="predicted"/>
<feature type="domain" description="DUF6318" evidence="1">
    <location>
        <begin position="26"/>
        <end position="177"/>
    </location>
</feature>
<dbReference type="Proteomes" id="UP000655366">
    <property type="component" value="Unassembled WGS sequence"/>
</dbReference>
<name>A0A931G782_9MICC</name>
<keyword evidence="3" id="KW-1185">Reference proteome</keyword>
<reference evidence="2 3" key="1">
    <citation type="submission" date="2020-11" db="EMBL/GenBank/DDBJ databases">
        <title>Arthrobacter antarcticus sp. nov., isolated from Antarctic Soil.</title>
        <authorList>
            <person name="Li J."/>
        </authorList>
    </citation>
    <scope>NUCLEOTIDE SEQUENCE [LARGE SCALE GENOMIC DNA]</scope>
    <source>
        <strain evidence="2 3">Z1-20</strain>
    </source>
</reference>
<comment type="caution">
    <text evidence="2">The sequence shown here is derived from an EMBL/GenBank/DDBJ whole genome shotgun (WGS) entry which is preliminary data.</text>
</comment>
<dbReference type="InterPro" id="IPR046281">
    <property type="entry name" value="DUF6318"/>
</dbReference>
<accession>A0A931G782</accession>
<evidence type="ECO:0000313" key="2">
    <source>
        <dbReference type="EMBL" id="MBG0741853.1"/>
    </source>
</evidence>
<dbReference type="AlphaFoldDB" id="A0A931G782"/>
<gene>
    <name evidence="2" type="ORF">IV500_21120</name>
</gene>